<evidence type="ECO:0000313" key="1">
    <source>
        <dbReference type="EMBL" id="MCC9017607.1"/>
    </source>
</evidence>
<evidence type="ECO:0000313" key="2">
    <source>
        <dbReference type="Proteomes" id="UP001430700"/>
    </source>
</evidence>
<dbReference type="EMBL" id="JAJJMN010000001">
    <property type="protein sequence ID" value="MCC9017607.1"/>
    <property type="molecule type" value="Genomic_DNA"/>
</dbReference>
<sequence length="368" mass="41547">MKTTKFQNQLKRKDYFFNLFTFLFLTGSGFAQTFIPLPYSSDTYPYYYAASIFDLLVDKDNNGPSSGLKGVEGFRWWHDNDQSTEYMGMSLTWSAYNKANLWVKGDIYSQGNLTVASTNPNGQHDNFKVLVDDYKTQLISYGDENGLNISSDLGNKVYIGDSNDTVLFPGENIGIGIDSPQFKVHANGTIASDYNGIQVKLANNKTKTDGWIGTGSNHGLFIGTNGTGSNMYLDTSDNVYIGGVQPSEINTSKRSSYDLFVHKGILTEDYGIGPKATWADYVFNDTYKLKTLKEIDEFISVNKHLPNIPSQKSISENGYNLHEMNVRLLEKIEELMLYTINQQKELDKIKEDYQGLKNSIRNLEIKRH</sequence>
<protein>
    <recommendedName>
        <fullName evidence="3">Peptidase S74 domain-containing protein</fullName>
    </recommendedName>
</protein>
<comment type="caution">
    <text evidence="1">The sequence shown here is derived from an EMBL/GenBank/DDBJ whole genome shotgun (WGS) entry which is preliminary data.</text>
</comment>
<reference evidence="1" key="1">
    <citation type="submission" date="2021-11" db="EMBL/GenBank/DDBJ databases">
        <title>Description of novel Flavobacterium species.</title>
        <authorList>
            <person name="Saticioglu I.B."/>
            <person name="Ay H."/>
            <person name="Altun S."/>
            <person name="Duman M."/>
        </authorList>
    </citation>
    <scope>NUCLEOTIDE SEQUENCE</scope>
    <source>
        <strain evidence="1">F-126</strain>
    </source>
</reference>
<dbReference type="RefSeq" id="WP_229999101.1">
    <property type="nucleotide sequence ID" value="NZ_JAJJMN010000001.1"/>
</dbReference>
<gene>
    <name evidence="1" type="ORF">LNQ34_07475</name>
</gene>
<dbReference type="Proteomes" id="UP001430700">
    <property type="component" value="Unassembled WGS sequence"/>
</dbReference>
<proteinExistence type="predicted"/>
<accession>A0ABS8LYE4</accession>
<organism evidence="1 2">
    <name type="scientific">Flavobacterium lipolyticum</name>
    <dbReference type="NCBI Taxonomy" id="2893754"/>
    <lineage>
        <taxon>Bacteria</taxon>
        <taxon>Pseudomonadati</taxon>
        <taxon>Bacteroidota</taxon>
        <taxon>Flavobacteriia</taxon>
        <taxon>Flavobacteriales</taxon>
        <taxon>Flavobacteriaceae</taxon>
        <taxon>Flavobacterium</taxon>
    </lineage>
</organism>
<name>A0ABS8LYE4_9FLAO</name>
<keyword evidence="2" id="KW-1185">Reference proteome</keyword>
<evidence type="ECO:0008006" key="3">
    <source>
        <dbReference type="Google" id="ProtNLM"/>
    </source>
</evidence>